<feature type="domain" description="Tyr recombinase" evidence="3">
    <location>
        <begin position="81"/>
        <end position="265"/>
    </location>
</feature>
<dbReference type="GO" id="GO:0015074">
    <property type="term" value="P:DNA integration"/>
    <property type="evidence" value="ECO:0007669"/>
    <property type="project" value="InterPro"/>
</dbReference>
<dbReference type="EMBL" id="JACOOQ010000016">
    <property type="protein sequence ID" value="MBC5640748.1"/>
    <property type="molecule type" value="Genomic_DNA"/>
</dbReference>
<evidence type="ECO:0000313" key="4">
    <source>
        <dbReference type="EMBL" id="MBC5640748.1"/>
    </source>
</evidence>
<dbReference type="PANTHER" id="PTHR30349:SF82">
    <property type="entry name" value="INTEGRASE_RECOMBINASE YOEC-RELATED"/>
    <property type="match status" value="1"/>
</dbReference>
<dbReference type="RefSeq" id="WP_186835367.1">
    <property type="nucleotide sequence ID" value="NZ_JACOOQ010000016.1"/>
</dbReference>
<keyword evidence="5" id="KW-1185">Reference proteome</keyword>
<feature type="region of interest" description="Disordered" evidence="2">
    <location>
        <begin position="56"/>
        <end position="83"/>
    </location>
</feature>
<dbReference type="SUPFAM" id="SSF56349">
    <property type="entry name" value="DNA breaking-rejoining enzymes"/>
    <property type="match status" value="1"/>
</dbReference>
<name>A0A8I0DM19_9CLOT</name>
<dbReference type="PANTHER" id="PTHR30349">
    <property type="entry name" value="PHAGE INTEGRASE-RELATED"/>
    <property type="match status" value="1"/>
</dbReference>
<dbReference type="AlphaFoldDB" id="A0A8I0DM19"/>
<dbReference type="GO" id="GO:0006310">
    <property type="term" value="P:DNA recombination"/>
    <property type="evidence" value="ECO:0007669"/>
    <property type="project" value="UniProtKB-KW"/>
</dbReference>
<reference evidence="4" key="1">
    <citation type="submission" date="2020-08" db="EMBL/GenBank/DDBJ databases">
        <title>Genome public.</title>
        <authorList>
            <person name="Liu C."/>
            <person name="Sun Q."/>
        </authorList>
    </citation>
    <scope>NUCLEOTIDE SEQUENCE</scope>
    <source>
        <strain evidence="4">NSJ-42</strain>
    </source>
</reference>
<dbReference type="InterPro" id="IPR002104">
    <property type="entry name" value="Integrase_catalytic"/>
</dbReference>
<dbReference type="InterPro" id="IPR013762">
    <property type="entry name" value="Integrase-like_cat_sf"/>
</dbReference>
<evidence type="ECO:0000256" key="1">
    <source>
        <dbReference type="ARBA" id="ARBA00023172"/>
    </source>
</evidence>
<dbReference type="PROSITE" id="PS51898">
    <property type="entry name" value="TYR_RECOMBINASE"/>
    <property type="match status" value="1"/>
</dbReference>
<dbReference type="InterPro" id="IPR050090">
    <property type="entry name" value="Tyrosine_recombinase_XerCD"/>
</dbReference>
<dbReference type="GO" id="GO:0003677">
    <property type="term" value="F:DNA binding"/>
    <property type="evidence" value="ECO:0007669"/>
    <property type="project" value="InterPro"/>
</dbReference>
<dbReference type="Proteomes" id="UP000662088">
    <property type="component" value="Unassembled WGS sequence"/>
</dbReference>
<feature type="compositionally biased region" description="Basic residues" evidence="2">
    <location>
        <begin position="72"/>
        <end position="81"/>
    </location>
</feature>
<evidence type="ECO:0000256" key="2">
    <source>
        <dbReference type="SAM" id="MobiDB-lite"/>
    </source>
</evidence>
<evidence type="ECO:0000259" key="3">
    <source>
        <dbReference type="PROSITE" id="PS51898"/>
    </source>
</evidence>
<comment type="caution">
    <text evidence="4">The sequence shown here is derived from an EMBL/GenBank/DDBJ whole genome shotgun (WGS) entry which is preliminary data.</text>
</comment>
<dbReference type="InterPro" id="IPR011010">
    <property type="entry name" value="DNA_brk_join_enz"/>
</dbReference>
<keyword evidence="1" id="KW-0233">DNA recombination</keyword>
<dbReference type="Pfam" id="PF00589">
    <property type="entry name" value="Phage_integrase"/>
    <property type="match status" value="1"/>
</dbReference>
<protein>
    <submittedName>
        <fullName evidence="4">Tyrosine-type recombinase/integrase</fullName>
    </submittedName>
</protein>
<gene>
    <name evidence="4" type="ORF">H8R92_10010</name>
</gene>
<evidence type="ECO:0000313" key="5">
    <source>
        <dbReference type="Proteomes" id="UP000662088"/>
    </source>
</evidence>
<proteinExistence type="predicted"/>
<sequence>MNLNDEMVEMMKFYEFYKKIKASEEKDKLTNKNSELFHKTEEAIHKSREVELNSYNKKVNSSNKTEGANTKDKKRLKKNHMATRPLDRNEYEEIIKLCNSGFTYIDKNTGKERTFRKNTSLAFAFVLQATLGFRASDIVNLRIRDFSRNKFSVQEIKTGKWQNREINDHMYQKILEYSIENNLDKDDYIYPNKIRNMQQQLKIITDYLGYKNIGTHSFRKLFAHTIYEESNHDIELVRHVLNHGDIRTTMRYLGVSQKRVKEVIDKIDFSYIL</sequence>
<dbReference type="Gene3D" id="1.10.443.10">
    <property type="entry name" value="Intergrase catalytic core"/>
    <property type="match status" value="1"/>
</dbReference>
<accession>A0A8I0DM19</accession>
<organism evidence="4 5">
    <name type="scientific">Clostridium lentum</name>
    <dbReference type="NCBI Taxonomy" id="2763037"/>
    <lineage>
        <taxon>Bacteria</taxon>
        <taxon>Bacillati</taxon>
        <taxon>Bacillota</taxon>
        <taxon>Clostridia</taxon>
        <taxon>Eubacteriales</taxon>
        <taxon>Clostridiaceae</taxon>
        <taxon>Clostridium</taxon>
    </lineage>
</organism>